<dbReference type="PANTHER" id="PTHR11808">
    <property type="entry name" value="TRANS-SULFURATION ENZYME FAMILY MEMBER"/>
    <property type="match status" value="1"/>
</dbReference>
<dbReference type="EMBL" id="RZGK01000015">
    <property type="protein sequence ID" value="KAF9693520.1"/>
    <property type="molecule type" value="Genomic_DNA"/>
</dbReference>
<dbReference type="Gene3D" id="3.40.640.10">
    <property type="entry name" value="Type I PLP-dependent aspartate aminotransferase-like (Major domain)"/>
    <property type="match status" value="1"/>
</dbReference>
<keyword evidence="2 3" id="KW-0663">Pyridoxal phosphate</keyword>
<reference evidence="5" key="2">
    <citation type="submission" date="2020-09" db="EMBL/GenBank/DDBJ databases">
        <title>Reference genome assembly for Australian Ascochyta lentis isolate Al4.</title>
        <authorList>
            <person name="Lee R.C."/>
            <person name="Farfan-Caceres L.M."/>
            <person name="Debler J.W."/>
            <person name="Williams A.H."/>
            <person name="Henares B.M."/>
        </authorList>
    </citation>
    <scope>NUCLEOTIDE SEQUENCE</scope>
    <source>
        <strain evidence="5">Al4</strain>
    </source>
</reference>
<keyword evidence="6" id="KW-1185">Reference proteome</keyword>
<comment type="similarity">
    <text evidence="4">Belongs to the trans-sulfuration enzymes family.</text>
</comment>
<dbReference type="InterPro" id="IPR054542">
    <property type="entry name" value="Cys_met_metab_PP"/>
</dbReference>
<evidence type="ECO:0000256" key="1">
    <source>
        <dbReference type="ARBA" id="ARBA00001933"/>
    </source>
</evidence>
<dbReference type="OrthoDB" id="3512640at2759"/>
<dbReference type="InterPro" id="IPR015421">
    <property type="entry name" value="PyrdxlP-dep_Trfase_major"/>
</dbReference>
<dbReference type="Gene3D" id="3.90.1150.10">
    <property type="entry name" value="Aspartate Aminotransferase, domain 1"/>
    <property type="match status" value="1"/>
</dbReference>
<dbReference type="FunFam" id="3.40.640.10:FF:000072">
    <property type="entry name" value="Putative cystathionine beta-lyase"/>
    <property type="match status" value="1"/>
</dbReference>
<dbReference type="GO" id="GO:0005737">
    <property type="term" value="C:cytoplasm"/>
    <property type="evidence" value="ECO:0007669"/>
    <property type="project" value="TreeGrafter"/>
</dbReference>
<dbReference type="InterPro" id="IPR015422">
    <property type="entry name" value="PyrdxlP-dep_Trfase_small"/>
</dbReference>
<evidence type="ECO:0000256" key="4">
    <source>
        <dbReference type="RuleBase" id="RU362118"/>
    </source>
</evidence>
<sequence>MAPATRAIHADDFYSPHRAIAPAMHVAVNYRYARDPDDLVPMENRDPNAPHDSHTYARESAPNSNRFEHLLKSIFGGHVVSYCSGLAAFHAAMVFLNPKRIFVTEGYHGIHGVIDVMIKLTGLKKLTLEDLSQLEAGDVVHVETPLNPTGEARNIAFFAAKAHAAGAYLTVDSTFGPPPLQDPLQLGADIVLHSGTKYVSGHSDMLCGLLVIHPDRVERGWVETLYSERMVLGTTMGSLEGWLGLRSIRTLNLRVKRQSETCTKLVAWLQQEMQDKDSVIGKTLDRLQHASLQEDALSEGWLQEQMHGGFGGYQAEYVSFNTPQALEEWRV</sequence>
<dbReference type="Pfam" id="PF01053">
    <property type="entry name" value="Cys_Met_Meta_PP"/>
    <property type="match status" value="1"/>
</dbReference>
<dbReference type="GO" id="GO:0030170">
    <property type="term" value="F:pyridoxal phosphate binding"/>
    <property type="evidence" value="ECO:0007669"/>
    <property type="project" value="InterPro"/>
</dbReference>
<dbReference type="InterPro" id="IPR000277">
    <property type="entry name" value="Cys/Met-Metab_PyrdxlP-dep_enz"/>
</dbReference>
<evidence type="ECO:0008006" key="7">
    <source>
        <dbReference type="Google" id="ProtNLM"/>
    </source>
</evidence>
<dbReference type="InterPro" id="IPR015424">
    <property type="entry name" value="PyrdxlP-dep_Trfase"/>
</dbReference>
<dbReference type="GO" id="GO:0019346">
    <property type="term" value="P:transsulfuration"/>
    <property type="evidence" value="ECO:0007669"/>
    <property type="project" value="InterPro"/>
</dbReference>
<dbReference type="PANTHER" id="PTHR11808:SF35">
    <property type="entry name" value="CYSTATHIONINE GAMMA-SYNTHASE (AFU_ORTHOLOGUE AFUA_7G01590)"/>
    <property type="match status" value="1"/>
</dbReference>
<evidence type="ECO:0000256" key="3">
    <source>
        <dbReference type="PIRSR" id="PIRSR001434-2"/>
    </source>
</evidence>
<comment type="caution">
    <text evidence="5">The sequence shown here is derived from an EMBL/GenBank/DDBJ whole genome shotgun (WGS) entry which is preliminary data.</text>
</comment>
<dbReference type="SUPFAM" id="SSF53383">
    <property type="entry name" value="PLP-dependent transferases"/>
    <property type="match status" value="1"/>
</dbReference>
<evidence type="ECO:0000256" key="2">
    <source>
        <dbReference type="ARBA" id="ARBA00022898"/>
    </source>
</evidence>
<protein>
    <recommendedName>
        <fullName evidence="7">Cystathionine gamma-synthase</fullName>
    </recommendedName>
</protein>
<dbReference type="Proteomes" id="UP000651452">
    <property type="component" value="Unassembled WGS sequence"/>
</dbReference>
<proteinExistence type="inferred from homology"/>
<reference evidence="5" key="1">
    <citation type="submission" date="2018-12" db="EMBL/GenBank/DDBJ databases">
        <authorList>
            <person name="Syme R.A."/>
            <person name="Farfan-Caceres L."/>
            <person name="Lichtenzveig J."/>
        </authorList>
    </citation>
    <scope>NUCLEOTIDE SEQUENCE</scope>
    <source>
        <strain evidence="5">Al4</strain>
    </source>
</reference>
<dbReference type="GO" id="GO:0016846">
    <property type="term" value="F:carbon-sulfur lyase activity"/>
    <property type="evidence" value="ECO:0007669"/>
    <property type="project" value="TreeGrafter"/>
</dbReference>
<dbReference type="AlphaFoldDB" id="A0A8H7MG30"/>
<accession>A0A8H7MG30</accession>
<evidence type="ECO:0000313" key="6">
    <source>
        <dbReference type="Proteomes" id="UP000651452"/>
    </source>
</evidence>
<dbReference type="PROSITE" id="PS00868">
    <property type="entry name" value="CYS_MET_METAB_PP"/>
    <property type="match status" value="1"/>
</dbReference>
<feature type="modified residue" description="N6-(pyridoxal phosphate)lysine" evidence="3">
    <location>
        <position position="197"/>
    </location>
</feature>
<dbReference type="PIRSF" id="PIRSF001434">
    <property type="entry name" value="CGS"/>
    <property type="match status" value="1"/>
</dbReference>
<organism evidence="5 6">
    <name type="scientific">Ascochyta lentis</name>
    <dbReference type="NCBI Taxonomy" id="205686"/>
    <lineage>
        <taxon>Eukaryota</taxon>
        <taxon>Fungi</taxon>
        <taxon>Dikarya</taxon>
        <taxon>Ascomycota</taxon>
        <taxon>Pezizomycotina</taxon>
        <taxon>Dothideomycetes</taxon>
        <taxon>Pleosporomycetidae</taxon>
        <taxon>Pleosporales</taxon>
        <taxon>Pleosporineae</taxon>
        <taxon>Didymellaceae</taxon>
        <taxon>Ascochyta</taxon>
    </lineage>
</organism>
<gene>
    <name evidence="5" type="ORF">EKO04_008107</name>
</gene>
<name>A0A8H7MG30_9PLEO</name>
<evidence type="ECO:0000313" key="5">
    <source>
        <dbReference type="EMBL" id="KAF9693520.1"/>
    </source>
</evidence>
<comment type="cofactor">
    <cofactor evidence="1 4">
        <name>pyridoxal 5'-phosphate</name>
        <dbReference type="ChEBI" id="CHEBI:597326"/>
    </cofactor>
</comment>